<protein>
    <submittedName>
        <fullName evidence="1">Uncharacterized protein</fullName>
    </submittedName>
</protein>
<evidence type="ECO:0000313" key="2">
    <source>
        <dbReference type="Proteomes" id="UP000092651"/>
    </source>
</evidence>
<keyword evidence="2" id="KW-1185">Reference proteome</keyword>
<gene>
    <name evidence="1" type="ORF">BBI01_12190</name>
</gene>
<sequence>MLNLFIFPQNSIESFTTPLNQFLIRNISNIVKNTNKITFSELYFQLFNKSIQDIKTKTIYKTPNNQNKNSTSNQRH</sequence>
<name>A0A1B8ZGG9_9FLAO</name>
<accession>A0A1B8ZGG9</accession>
<organism evidence="1 2">
    <name type="scientific">Chryseobacterium artocarpi</name>
    <dbReference type="NCBI Taxonomy" id="1414727"/>
    <lineage>
        <taxon>Bacteria</taxon>
        <taxon>Pseudomonadati</taxon>
        <taxon>Bacteroidota</taxon>
        <taxon>Flavobacteriia</taxon>
        <taxon>Flavobacteriales</taxon>
        <taxon>Weeksellaceae</taxon>
        <taxon>Chryseobacterium group</taxon>
        <taxon>Chryseobacterium</taxon>
    </lineage>
</organism>
<evidence type="ECO:0000313" key="1">
    <source>
        <dbReference type="EMBL" id="OCA70698.1"/>
    </source>
</evidence>
<dbReference type="AlphaFoldDB" id="A0A1B8ZGG9"/>
<reference evidence="1 2" key="1">
    <citation type="submission" date="2016-07" db="EMBL/GenBank/DDBJ databases">
        <authorList>
            <person name="Jeong J.-J."/>
            <person name="Kim D.W."/>
            <person name="Sang M.K."/>
            <person name="Choi I.-G."/>
            <person name="Kim K.D."/>
        </authorList>
    </citation>
    <scope>NUCLEOTIDE SEQUENCE [LARGE SCALE GENOMIC DNA]</scope>
    <source>
        <strain evidence="1 2">UTM-3</strain>
    </source>
</reference>
<comment type="caution">
    <text evidence="1">The sequence shown here is derived from an EMBL/GenBank/DDBJ whole genome shotgun (WGS) entry which is preliminary data.</text>
</comment>
<dbReference type="EMBL" id="MAYH01000034">
    <property type="protein sequence ID" value="OCA70698.1"/>
    <property type="molecule type" value="Genomic_DNA"/>
</dbReference>
<proteinExistence type="predicted"/>
<dbReference type="Proteomes" id="UP000092651">
    <property type="component" value="Unassembled WGS sequence"/>
</dbReference>